<dbReference type="InParanoid" id="A0A7N2KQG0"/>
<name>A0A7N2KQG0_QUELO</name>
<protein>
    <recommendedName>
        <fullName evidence="3">BRO1 domain-containing protein</fullName>
    </recommendedName>
</protein>
<keyword evidence="5" id="KW-1185">Reference proteome</keyword>
<feature type="domain" description="BRO1" evidence="3">
    <location>
        <begin position="1"/>
        <end position="396"/>
    </location>
</feature>
<dbReference type="InterPro" id="IPR038898">
    <property type="entry name" value="BROX"/>
</dbReference>
<evidence type="ECO:0000313" key="4">
    <source>
        <dbReference type="EnsemblPlants" id="QL01p044805:mrna"/>
    </source>
</evidence>
<evidence type="ECO:0000259" key="3">
    <source>
        <dbReference type="PROSITE" id="PS51180"/>
    </source>
</evidence>
<dbReference type="EnsemblPlants" id="QL01p044805:mrna">
    <property type="protein sequence ID" value="QL01p044805:mrna"/>
    <property type="gene ID" value="QL01p044805"/>
</dbReference>
<dbReference type="PANTHER" id="PTHR23032:SF20">
    <property type="entry name" value="ENDOSOMAL TARGETING BRO1-LIKE DOMAIN-CONTAINING PROTEIN"/>
    <property type="match status" value="1"/>
</dbReference>
<reference evidence="4" key="2">
    <citation type="submission" date="2021-01" db="UniProtKB">
        <authorList>
            <consortium name="EnsemblPlants"/>
        </authorList>
    </citation>
    <scope>IDENTIFICATION</scope>
</reference>
<dbReference type="Gramene" id="QL01p044805:mrna">
    <property type="protein sequence ID" value="QL01p044805:mrna"/>
    <property type="gene ID" value="QL01p044805"/>
</dbReference>
<organism evidence="4 5">
    <name type="scientific">Quercus lobata</name>
    <name type="common">Valley oak</name>
    <dbReference type="NCBI Taxonomy" id="97700"/>
    <lineage>
        <taxon>Eukaryota</taxon>
        <taxon>Viridiplantae</taxon>
        <taxon>Streptophyta</taxon>
        <taxon>Embryophyta</taxon>
        <taxon>Tracheophyta</taxon>
        <taxon>Spermatophyta</taxon>
        <taxon>Magnoliopsida</taxon>
        <taxon>eudicotyledons</taxon>
        <taxon>Gunneridae</taxon>
        <taxon>Pentapetalae</taxon>
        <taxon>rosids</taxon>
        <taxon>fabids</taxon>
        <taxon>Fagales</taxon>
        <taxon>Fagaceae</taxon>
        <taxon>Quercus</taxon>
    </lineage>
</organism>
<dbReference type="Proteomes" id="UP000594261">
    <property type="component" value="Chromosome 1"/>
</dbReference>
<dbReference type="EMBL" id="LRBV02000001">
    <property type="status" value="NOT_ANNOTATED_CDS"/>
    <property type="molecule type" value="Genomic_DNA"/>
</dbReference>
<dbReference type="Pfam" id="PF03097">
    <property type="entry name" value="BRO1"/>
    <property type="match status" value="1"/>
</dbReference>
<dbReference type="AlphaFoldDB" id="A0A7N2KQG0"/>
<sequence length="677" mass="76924">MMLQFPDLVKMKTKKMVFEDVYGARDSATLEQLKELSSKRRVIEESINESSFVTEAIAREMYGGFTSPLQQDLHKLEEYLPLLENLIFHADLVSSDWKMFRWTSDLKIRWASSLSSSSFFNLRVPRFFQIDNLRFELGMTLFLYGAILRERALEVLPTDLVQSATLFREAAGVYHHLAHEVLPMLEPALPAERPPEAISSVSTVMSLICMAEAQAATIRKAEEKGTTVGLLAKLHYGVTQLLDEAYDMLYKETRECKDISSRFVTGPLVRQVEPGTGDQSSPEKCLKPGKTGQNQGPILDLKMNLSSSTLEALATLSHVKISSSNARSSLANSSSSSSPALLVNHSLLSSISKSEVFFSAVPQDVKGQILDVLQFKEGTLPVRYLGLPLISGSLRLKDCQPLIDKIQGRVKSWSSRKLSFAGREEGLGLQRVASWNRAAITKHIWSLFTNAGSLWVAWIHANLLKGKCFWTVKIPQECTWRAILNLRDGARKFIRFEVGDGKTIFLWHDLWHPAEALVQRYGFRVIYDAASYPEAKVDFVLKDKTWNWRLARFDALVTSQSQLFLVELKDKDKALWQATKSGKFSFAARYAEIRDKSSEVEWWKLLWFHLTIPKHSFIVSNAEFVWEDLIAWGARELKGKGLRVIACKLALAWWAMVYHIWLQRNAIVHEDRILTEE</sequence>
<evidence type="ECO:0000256" key="1">
    <source>
        <dbReference type="ARBA" id="ARBA00008901"/>
    </source>
</evidence>
<dbReference type="PROSITE" id="PS51180">
    <property type="entry name" value="BRO1"/>
    <property type="match status" value="1"/>
</dbReference>
<dbReference type="SMART" id="SM01041">
    <property type="entry name" value="BRO1"/>
    <property type="match status" value="1"/>
</dbReference>
<dbReference type="Gene3D" id="1.25.40.280">
    <property type="entry name" value="alix/aip1 like domains"/>
    <property type="match status" value="1"/>
</dbReference>
<dbReference type="PANTHER" id="PTHR23032">
    <property type="entry name" value="BRO1 DOMAIN-CONTAINING PROTEIN BROX"/>
    <property type="match status" value="1"/>
</dbReference>
<reference evidence="4 5" key="1">
    <citation type="journal article" date="2016" name="G3 (Bethesda)">
        <title>First Draft Assembly and Annotation of the Genome of a California Endemic Oak Quercus lobata Nee (Fagaceae).</title>
        <authorList>
            <person name="Sork V.L."/>
            <person name="Fitz-Gibbon S.T."/>
            <person name="Puiu D."/>
            <person name="Crepeau M."/>
            <person name="Gugger P.F."/>
            <person name="Sherman R."/>
            <person name="Stevens K."/>
            <person name="Langley C.H."/>
            <person name="Pellegrini M."/>
            <person name="Salzberg S.L."/>
        </authorList>
    </citation>
    <scope>NUCLEOTIDE SEQUENCE [LARGE SCALE GENOMIC DNA]</scope>
    <source>
        <strain evidence="4 5">cv. SW786</strain>
    </source>
</reference>
<evidence type="ECO:0000313" key="5">
    <source>
        <dbReference type="Proteomes" id="UP000594261"/>
    </source>
</evidence>
<accession>A0A7N2KQG0</accession>
<dbReference type="CDD" id="cd09247">
    <property type="entry name" value="BRO1_Alix_like_2"/>
    <property type="match status" value="1"/>
</dbReference>
<comment type="similarity">
    <text evidence="1">Belongs to the BROX family.</text>
</comment>
<dbReference type="InterPro" id="IPR038499">
    <property type="entry name" value="BRO1_sf"/>
</dbReference>
<feature type="region of interest" description="Disordered" evidence="2">
    <location>
        <begin position="270"/>
        <end position="297"/>
    </location>
</feature>
<evidence type="ECO:0000256" key="2">
    <source>
        <dbReference type="SAM" id="MobiDB-lite"/>
    </source>
</evidence>
<proteinExistence type="inferred from homology"/>
<dbReference type="InterPro" id="IPR004328">
    <property type="entry name" value="BRO1_dom"/>
</dbReference>